<dbReference type="EMBL" id="QYRN01000017">
    <property type="protein sequence ID" value="RIX97168.1"/>
    <property type="molecule type" value="Genomic_DNA"/>
</dbReference>
<protein>
    <submittedName>
        <fullName evidence="1">Uncharacterized protein</fullName>
    </submittedName>
</protein>
<comment type="caution">
    <text evidence="1">The sequence shown here is derived from an EMBL/GenBank/DDBJ whole genome shotgun (WGS) entry which is preliminary data.</text>
</comment>
<dbReference type="AlphaFoldDB" id="A0A3A1WHV4"/>
<name>A0A3A1WHV4_9HYPH</name>
<organism evidence="1 2">
    <name type="scientific">Aureimonas flava</name>
    <dbReference type="NCBI Taxonomy" id="2320271"/>
    <lineage>
        <taxon>Bacteria</taxon>
        <taxon>Pseudomonadati</taxon>
        <taxon>Pseudomonadota</taxon>
        <taxon>Alphaproteobacteria</taxon>
        <taxon>Hyphomicrobiales</taxon>
        <taxon>Aurantimonadaceae</taxon>
        <taxon>Aureimonas</taxon>
    </lineage>
</organism>
<gene>
    <name evidence="1" type="ORF">D3218_19095</name>
</gene>
<reference evidence="2" key="1">
    <citation type="submission" date="2018-09" db="EMBL/GenBank/DDBJ databases">
        <authorList>
            <person name="Tuo L."/>
        </authorList>
    </citation>
    <scope>NUCLEOTIDE SEQUENCE [LARGE SCALE GENOMIC DNA]</scope>
    <source>
        <strain evidence="2">M2BS4Y-1</strain>
    </source>
</reference>
<sequence>MFAQPAEKGADCLAMIYGLRGAGSLRPWLSRETADTAELARQDLEPEFGAGWREEWERRQDEAFLMLEARIGRSWPQVLAARIVAEQRAEASSDKGGFRSQC</sequence>
<keyword evidence="2" id="KW-1185">Reference proteome</keyword>
<evidence type="ECO:0000313" key="1">
    <source>
        <dbReference type="EMBL" id="RIX97168.1"/>
    </source>
</evidence>
<dbReference type="Proteomes" id="UP000265750">
    <property type="component" value="Unassembled WGS sequence"/>
</dbReference>
<accession>A0A3A1WHV4</accession>
<proteinExistence type="predicted"/>
<evidence type="ECO:0000313" key="2">
    <source>
        <dbReference type="Proteomes" id="UP000265750"/>
    </source>
</evidence>